<gene>
    <name evidence="1" type="ORF">THAOC_07279</name>
</gene>
<evidence type="ECO:0000313" key="1">
    <source>
        <dbReference type="EMBL" id="EJK71302.1"/>
    </source>
</evidence>
<accession>K0TKR1</accession>
<proteinExistence type="predicted"/>
<feature type="non-terminal residue" evidence="1">
    <location>
        <position position="1"/>
    </location>
</feature>
<sequence>VSFEARGQTALSREIRKLDRGYRGMTAQDCPGATPSCSTWPSAHAAAISAAISEARSHLLCMLADFELLAAPFHVIRPFG</sequence>
<organism evidence="1 2">
    <name type="scientific">Thalassiosira oceanica</name>
    <name type="common">Marine diatom</name>
    <dbReference type="NCBI Taxonomy" id="159749"/>
    <lineage>
        <taxon>Eukaryota</taxon>
        <taxon>Sar</taxon>
        <taxon>Stramenopiles</taxon>
        <taxon>Ochrophyta</taxon>
        <taxon>Bacillariophyta</taxon>
        <taxon>Coscinodiscophyceae</taxon>
        <taxon>Thalassiosirophycidae</taxon>
        <taxon>Thalassiosirales</taxon>
        <taxon>Thalassiosiraceae</taxon>
        <taxon>Thalassiosira</taxon>
    </lineage>
</organism>
<protein>
    <submittedName>
        <fullName evidence="1">Uncharacterized protein</fullName>
    </submittedName>
</protein>
<dbReference type="AlphaFoldDB" id="K0TKR1"/>
<keyword evidence="2" id="KW-1185">Reference proteome</keyword>
<dbReference type="Proteomes" id="UP000266841">
    <property type="component" value="Unassembled WGS sequence"/>
</dbReference>
<name>K0TKR1_THAOC</name>
<reference evidence="1 2" key="1">
    <citation type="journal article" date="2012" name="Genome Biol.">
        <title>Genome and low-iron response of an oceanic diatom adapted to chronic iron limitation.</title>
        <authorList>
            <person name="Lommer M."/>
            <person name="Specht M."/>
            <person name="Roy A.S."/>
            <person name="Kraemer L."/>
            <person name="Andreson R."/>
            <person name="Gutowska M.A."/>
            <person name="Wolf J."/>
            <person name="Bergner S.V."/>
            <person name="Schilhabel M.B."/>
            <person name="Klostermeier U.C."/>
            <person name="Beiko R.G."/>
            <person name="Rosenstiel P."/>
            <person name="Hippler M."/>
            <person name="Laroche J."/>
        </authorList>
    </citation>
    <scope>NUCLEOTIDE SEQUENCE [LARGE SCALE GENOMIC DNA]</scope>
    <source>
        <strain evidence="1 2">CCMP1005</strain>
    </source>
</reference>
<dbReference type="EMBL" id="AGNL01007417">
    <property type="protein sequence ID" value="EJK71302.1"/>
    <property type="molecule type" value="Genomic_DNA"/>
</dbReference>
<evidence type="ECO:0000313" key="2">
    <source>
        <dbReference type="Proteomes" id="UP000266841"/>
    </source>
</evidence>
<comment type="caution">
    <text evidence="1">The sequence shown here is derived from an EMBL/GenBank/DDBJ whole genome shotgun (WGS) entry which is preliminary data.</text>
</comment>